<dbReference type="Proteomes" id="UP000235533">
    <property type="component" value="Unassembled WGS sequence"/>
</dbReference>
<keyword evidence="2" id="KW-0812">Transmembrane</keyword>
<keyword evidence="3" id="KW-1133">Transmembrane helix</keyword>
<protein>
    <recommendedName>
        <fullName evidence="5">Translocation and assembly module TamB C-terminal domain-containing protein</fullName>
    </recommendedName>
</protein>
<keyword evidence="4" id="KW-0472">Membrane</keyword>
<evidence type="ECO:0000256" key="3">
    <source>
        <dbReference type="ARBA" id="ARBA00022989"/>
    </source>
</evidence>
<reference evidence="7" key="1">
    <citation type="submission" date="2016-07" db="EMBL/GenBank/DDBJ databases">
        <title>Nontailed viruses are major unrecognized killers of bacteria in the ocean.</title>
        <authorList>
            <person name="Kauffman K."/>
            <person name="Hussain F."/>
            <person name="Yang J."/>
            <person name="Arevalo P."/>
            <person name="Brown J."/>
            <person name="Cutler M."/>
            <person name="Kelly L."/>
            <person name="Polz M.F."/>
        </authorList>
    </citation>
    <scope>NUCLEOTIDE SEQUENCE [LARGE SCALE GENOMIC DNA]</scope>
    <source>
        <strain evidence="7">10N.261.48.B5</strain>
    </source>
</reference>
<dbReference type="EMBL" id="MCZF01000292">
    <property type="protein sequence ID" value="PMM41096.1"/>
    <property type="molecule type" value="Genomic_DNA"/>
</dbReference>
<dbReference type="AlphaFoldDB" id="A0A2N7JKD1"/>
<sequence>MIKVMGKCIKWTSISLTYILLLLIALLGFVLFTNPGLNAVLWGAEKALPQLKVESTKGALFPSFTLNNVQFKDDSLHIDTKVQKLNLAINPRCLLDPKLCVDRLAIQGLDFAFTELPPASAEETEPTPPVTSVKTPLPIVINRISLSDIKLNILGHEIEWSLFSTALSMQGEKLTVSPTLWNDLRVKLAESTEKPQAEIVEPKETVKTAIELPEVWIPLQIVLERFDLNRFTLDQETPIVVNHLGLEARAGKHTVDVSTLELDMPQASANLAAKVELKGGYPLDLSLDALVKETDLAGQKLSLKAQGSVAKLSLDSQFSELIEAKLSGDIQPLEPTLPFDLLLEDGQAQWPLTGKSDYQAAIERFKADGSLDGFHVQLKGDADGKDIPALAIDLKGKGTTEQIELERLKLNTLGGELNGVVKANWKELVNWQAEVTLQDIQPGLQWPEAEGKISGSLVTSGELTEAGGWAIELPKLDIEGILREYPLDIEGQLSASDRSASGEPKLKTSGLSLAHGDNSIKAQGQLDKQWDMGIAINLPQLAKSVPELKGTVIGDINLSGPFKEPDIDLSLNVDRVNWNNEATLESLSLRGSVAPLPAPQADLVLKANNLTYQDQKVESIGLTVNGGEKKHTVTLDVTSDIVSTSLAISGELIQKPSLIWDGSLDRVKITTQQGPWVLEQPISIKADVDKQFADVQAHCWKQSDSSVCLDEDVRVGKSGEVRLAINQFDFEQIKAFVPKETQLQGLVNAAVHAKWSEKGEPEVTVSVDMPKGQVVQQVGEPITLGWESIALNAQLKDNQLNTDFKLDVSDNGDLSGTISLPDILAEDKMVDAAINLTTFHLDFLQPILGEYSLLKADLESDLKVKGSLMHPQVFGQFSVAGIQVKGDVTPVDVKDGRIDLDFDGYSAKLDANVETPDGHLDIEGSGDWQDLKAWHSNVRVFADELMVDIPPMVKVKVVPDMTIDVTPELVKITGDIALPWGRIVVEDLPPSAVGVSSDQVILNKDLEPESEDTIPFNVMTNINISIGDDFKLSAFGLEGDLVGKLNVAQKDQGPFITGEVNIVDGTYQSFGQDLLIEEGKILMNGPPDQPYVAINAIRNPDNTQDDVTAGIRVTGPATEPTIEIYSDPAMPQANALSYILRGQDIDGESSGSMTTTLIGLSLAKSGKVVGEIGEAFGVQDLQLDTAGSGDDSQVTVSGYILPGLQVKYGVGIFNSLGEFTVRYRLMQDLYVEAVSGLDSAVDLLYQFEFE</sequence>
<proteinExistence type="predicted"/>
<gene>
    <name evidence="6" type="ORF">BCT54_11205</name>
</gene>
<dbReference type="PANTHER" id="PTHR36985:SF1">
    <property type="entry name" value="TRANSLOCATION AND ASSEMBLY MODULE SUBUNIT TAMB"/>
    <property type="match status" value="1"/>
</dbReference>
<evidence type="ECO:0000256" key="2">
    <source>
        <dbReference type="ARBA" id="ARBA00022692"/>
    </source>
</evidence>
<evidence type="ECO:0000313" key="7">
    <source>
        <dbReference type="Proteomes" id="UP000235533"/>
    </source>
</evidence>
<dbReference type="GO" id="GO:0097347">
    <property type="term" value="C:TAM protein secretion complex"/>
    <property type="evidence" value="ECO:0007669"/>
    <property type="project" value="TreeGrafter"/>
</dbReference>
<dbReference type="GO" id="GO:0009306">
    <property type="term" value="P:protein secretion"/>
    <property type="evidence" value="ECO:0007669"/>
    <property type="project" value="InterPro"/>
</dbReference>
<dbReference type="InterPro" id="IPR007452">
    <property type="entry name" value="TamB_C"/>
</dbReference>
<dbReference type="PANTHER" id="PTHR36985">
    <property type="entry name" value="TRANSLOCATION AND ASSEMBLY MODULE SUBUNIT TAMB"/>
    <property type="match status" value="1"/>
</dbReference>
<dbReference type="GO" id="GO:0005886">
    <property type="term" value="C:plasma membrane"/>
    <property type="evidence" value="ECO:0007669"/>
    <property type="project" value="InterPro"/>
</dbReference>
<evidence type="ECO:0000259" key="5">
    <source>
        <dbReference type="Pfam" id="PF04357"/>
    </source>
</evidence>
<dbReference type="RefSeq" id="WP_102553824.1">
    <property type="nucleotide sequence ID" value="NZ_MCZF01000292.1"/>
</dbReference>
<evidence type="ECO:0000256" key="4">
    <source>
        <dbReference type="ARBA" id="ARBA00023136"/>
    </source>
</evidence>
<evidence type="ECO:0000256" key="1">
    <source>
        <dbReference type="ARBA" id="ARBA00004167"/>
    </source>
</evidence>
<name>A0A2N7JKD1_VIBSP</name>
<accession>A0A2N7JKD1</accession>
<feature type="domain" description="Translocation and assembly module TamB C-terminal" evidence="5">
    <location>
        <begin position="917"/>
        <end position="1249"/>
    </location>
</feature>
<comment type="caution">
    <text evidence="6">The sequence shown here is derived from an EMBL/GenBank/DDBJ whole genome shotgun (WGS) entry which is preliminary data.</text>
</comment>
<comment type="subcellular location">
    <subcellularLocation>
        <location evidence="1">Membrane</location>
        <topology evidence="1">Single-pass membrane protein</topology>
    </subcellularLocation>
</comment>
<dbReference type="Pfam" id="PF04357">
    <property type="entry name" value="TamB"/>
    <property type="match status" value="1"/>
</dbReference>
<evidence type="ECO:0000313" key="6">
    <source>
        <dbReference type="EMBL" id="PMM41096.1"/>
    </source>
</evidence>
<organism evidence="6 7">
    <name type="scientific">Vibrio splendidus</name>
    <dbReference type="NCBI Taxonomy" id="29497"/>
    <lineage>
        <taxon>Bacteria</taxon>
        <taxon>Pseudomonadati</taxon>
        <taxon>Pseudomonadota</taxon>
        <taxon>Gammaproteobacteria</taxon>
        <taxon>Vibrionales</taxon>
        <taxon>Vibrionaceae</taxon>
        <taxon>Vibrio</taxon>
    </lineage>
</organism>